<dbReference type="PANTHER" id="PTHR43292">
    <property type="entry name" value="ACYL-COA DEHYDROGENASE"/>
    <property type="match status" value="1"/>
</dbReference>
<reference evidence="4" key="1">
    <citation type="journal article" date="2014" name="Front. Microbiol.">
        <title>High frequency of phylogenetically diverse reductive dehalogenase-homologous genes in deep subseafloor sedimentary metagenomes.</title>
        <authorList>
            <person name="Kawai M."/>
            <person name="Futagami T."/>
            <person name="Toyoda A."/>
            <person name="Takaki Y."/>
            <person name="Nishi S."/>
            <person name="Hori S."/>
            <person name="Arai W."/>
            <person name="Tsubouchi T."/>
            <person name="Morono Y."/>
            <person name="Uchiyama I."/>
            <person name="Ito T."/>
            <person name="Fujiyama A."/>
            <person name="Inagaki F."/>
            <person name="Takami H."/>
        </authorList>
    </citation>
    <scope>NUCLEOTIDE SEQUENCE</scope>
    <source>
        <strain evidence="4">Expedition CK06-06</strain>
    </source>
</reference>
<sequence>DELAQLQMDRLCYGATLERSRDQARAGIGPGPETSMFKLYLSELGQRNSDWRQRVIGAAGLGWEGDGFLEDELQNTRDWLYSKASTILGGTSEIQLNIISKRVLGLPE</sequence>
<evidence type="ECO:0000313" key="4">
    <source>
        <dbReference type="EMBL" id="GAG39571.1"/>
    </source>
</evidence>
<organism evidence="4">
    <name type="scientific">marine sediment metagenome</name>
    <dbReference type="NCBI Taxonomy" id="412755"/>
    <lineage>
        <taxon>unclassified sequences</taxon>
        <taxon>metagenomes</taxon>
        <taxon>ecological metagenomes</taxon>
    </lineage>
</organism>
<keyword evidence="1" id="KW-0285">Flavoprotein</keyword>
<accession>X0YSB1</accession>
<dbReference type="PANTHER" id="PTHR43292:SF3">
    <property type="entry name" value="ACYL-COA DEHYDROGENASE FADE29"/>
    <property type="match status" value="1"/>
</dbReference>
<dbReference type="InterPro" id="IPR009075">
    <property type="entry name" value="AcylCo_DH/oxidase_C"/>
</dbReference>
<protein>
    <recommendedName>
        <fullName evidence="3">Acyl-CoA dehydrogenase/oxidase C-terminal domain-containing protein</fullName>
    </recommendedName>
</protein>
<dbReference type="Pfam" id="PF00441">
    <property type="entry name" value="Acyl-CoA_dh_1"/>
    <property type="match status" value="1"/>
</dbReference>
<dbReference type="InterPro" id="IPR052161">
    <property type="entry name" value="Mycobact_Acyl-CoA_DH"/>
</dbReference>
<dbReference type="Gene3D" id="1.20.140.10">
    <property type="entry name" value="Butyryl-CoA Dehydrogenase, subunit A, domain 3"/>
    <property type="match status" value="1"/>
</dbReference>
<evidence type="ECO:0000256" key="1">
    <source>
        <dbReference type="ARBA" id="ARBA00022630"/>
    </source>
</evidence>
<feature type="non-terminal residue" evidence="4">
    <location>
        <position position="1"/>
    </location>
</feature>
<proteinExistence type="predicted"/>
<dbReference type="EMBL" id="BARS01047402">
    <property type="protein sequence ID" value="GAG39571.1"/>
    <property type="molecule type" value="Genomic_DNA"/>
</dbReference>
<dbReference type="SUPFAM" id="SSF47203">
    <property type="entry name" value="Acyl-CoA dehydrogenase C-terminal domain-like"/>
    <property type="match status" value="1"/>
</dbReference>
<dbReference type="GO" id="GO:0005886">
    <property type="term" value="C:plasma membrane"/>
    <property type="evidence" value="ECO:0007669"/>
    <property type="project" value="TreeGrafter"/>
</dbReference>
<gene>
    <name evidence="4" type="ORF">S01H1_71206</name>
</gene>
<name>X0YSB1_9ZZZZ</name>
<dbReference type="AlphaFoldDB" id="X0YSB1"/>
<comment type="caution">
    <text evidence="4">The sequence shown here is derived from an EMBL/GenBank/DDBJ whole genome shotgun (WGS) entry which is preliminary data.</text>
</comment>
<feature type="domain" description="Acyl-CoA dehydrogenase/oxidase C-terminal" evidence="3">
    <location>
        <begin position="16"/>
        <end position="104"/>
    </location>
</feature>
<evidence type="ECO:0000259" key="3">
    <source>
        <dbReference type="Pfam" id="PF00441"/>
    </source>
</evidence>
<evidence type="ECO:0000256" key="2">
    <source>
        <dbReference type="ARBA" id="ARBA00023002"/>
    </source>
</evidence>
<keyword evidence="2" id="KW-0560">Oxidoreductase</keyword>
<dbReference type="InterPro" id="IPR036250">
    <property type="entry name" value="AcylCo_DH-like_C"/>
</dbReference>
<dbReference type="GO" id="GO:0016627">
    <property type="term" value="F:oxidoreductase activity, acting on the CH-CH group of donors"/>
    <property type="evidence" value="ECO:0007669"/>
    <property type="project" value="InterPro"/>
</dbReference>